<keyword evidence="1" id="KW-0233">DNA recombination</keyword>
<dbReference type="GO" id="GO:0006310">
    <property type="term" value="P:DNA recombination"/>
    <property type="evidence" value="ECO:0007669"/>
    <property type="project" value="UniProtKB-KW"/>
</dbReference>
<dbReference type="GO" id="GO:0015074">
    <property type="term" value="P:DNA integration"/>
    <property type="evidence" value="ECO:0007669"/>
    <property type="project" value="InterPro"/>
</dbReference>
<dbReference type="STRING" id="1131292.BCR24_06255"/>
<organism evidence="3 4">
    <name type="scientific">Enterococcus ureilyticus</name>
    <dbReference type="NCBI Taxonomy" id="1131292"/>
    <lineage>
        <taxon>Bacteria</taxon>
        <taxon>Bacillati</taxon>
        <taxon>Bacillota</taxon>
        <taxon>Bacilli</taxon>
        <taxon>Lactobacillales</taxon>
        <taxon>Enterococcaceae</taxon>
        <taxon>Enterococcus</taxon>
    </lineage>
</organism>
<dbReference type="InterPro" id="IPR011010">
    <property type="entry name" value="DNA_brk_join_enz"/>
</dbReference>
<dbReference type="InterPro" id="IPR013762">
    <property type="entry name" value="Integrase-like_cat_sf"/>
</dbReference>
<comment type="caution">
    <text evidence="3">The sequence shown here is derived from an EMBL/GenBank/DDBJ whole genome shotgun (WGS) entry which is preliminary data.</text>
</comment>
<proteinExistence type="predicted"/>
<evidence type="ECO:0000313" key="3">
    <source>
        <dbReference type="EMBL" id="OEG21884.1"/>
    </source>
</evidence>
<feature type="domain" description="Tyr recombinase" evidence="2">
    <location>
        <begin position="1"/>
        <end position="67"/>
    </location>
</feature>
<evidence type="ECO:0000256" key="1">
    <source>
        <dbReference type="ARBA" id="ARBA00023172"/>
    </source>
</evidence>
<dbReference type="Pfam" id="PF00589">
    <property type="entry name" value="Phage_integrase"/>
    <property type="match status" value="1"/>
</dbReference>
<dbReference type="PROSITE" id="PS51898">
    <property type="entry name" value="TYR_RECOMBINASE"/>
    <property type="match status" value="1"/>
</dbReference>
<evidence type="ECO:0000259" key="2">
    <source>
        <dbReference type="PROSITE" id="PS51898"/>
    </source>
</evidence>
<accession>A0A1E5HAC1</accession>
<dbReference type="Proteomes" id="UP000094469">
    <property type="component" value="Unassembled WGS sequence"/>
</dbReference>
<keyword evidence="4" id="KW-1185">Reference proteome</keyword>
<evidence type="ECO:0000313" key="4">
    <source>
        <dbReference type="Proteomes" id="UP000094469"/>
    </source>
</evidence>
<gene>
    <name evidence="3" type="ORF">BCR24_06255</name>
</gene>
<dbReference type="InterPro" id="IPR002104">
    <property type="entry name" value="Integrase_catalytic"/>
</dbReference>
<dbReference type="EMBL" id="MIKC01000038">
    <property type="protein sequence ID" value="OEG21884.1"/>
    <property type="molecule type" value="Genomic_DNA"/>
</dbReference>
<name>A0A1E5HAC1_9ENTE</name>
<sequence length="74" mass="8351">MNANLGKYGIKNKQLSSHIFRHSHISLLAELNVPIKAIMARVGHSDEKTTLEIYTHVTKKQKTDIVEKLNNIGL</sequence>
<protein>
    <recommendedName>
        <fullName evidence="2">Tyr recombinase domain-containing protein</fullName>
    </recommendedName>
</protein>
<dbReference type="SUPFAM" id="SSF56349">
    <property type="entry name" value="DNA breaking-rejoining enzymes"/>
    <property type="match status" value="1"/>
</dbReference>
<dbReference type="Gene3D" id="1.10.443.10">
    <property type="entry name" value="Intergrase catalytic core"/>
    <property type="match status" value="1"/>
</dbReference>
<dbReference type="GO" id="GO:0003677">
    <property type="term" value="F:DNA binding"/>
    <property type="evidence" value="ECO:0007669"/>
    <property type="project" value="InterPro"/>
</dbReference>
<dbReference type="AlphaFoldDB" id="A0A1E5HAC1"/>
<reference evidence="4" key="1">
    <citation type="submission" date="2016-09" db="EMBL/GenBank/DDBJ databases">
        <authorList>
            <person name="Gulvik C.A."/>
        </authorList>
    </citation>
    <scope>NUCLEOTIDE SEQUENCE [LARGE SCALE GENOMIC DNA]</scope>
    <source>
        <strain evidence="4">LMG 26676</strain>
    </source>
</reference>